<evidence type="ECO:0000313" key="1">
    <source>
        <dbReference type="EMBL" id="ODS33235.1"/>
    </source>
</evidence>
<proteinExistence type="predicted"/>
<dbReference type="Gene3D" id="2.40.70.10">
    <property type="entry name" value="Acid Proteases"/>
    <property type="match status" value="1"/>
</dbReference>
<evidence type="ECO:0008006" key="3">
    <source>
        <dbReference type="Google" id="ProtNLM"/>
    </source>
</evidence>
<evidence type="ECO:0000313" key="2">
    <source>
        <dbReference type="Proteomes" id="UP000094056"/>
    </source>
</evidence>
<protein>
    <recommendedName>
        <fullName evidence="3">Clan AA aspartic protease</fullName>
    </recommendedName>
</protein>
<sequence>MGEVKIKALLRNYGSVWAAEKGYINKIDIQHSELDMVVDTGAVMIFLPQDEVEKLGLEPSKKVVVAYADERKEERWVARGLEVSIGDRSMVTDCIIGPPLCEPLLGQLVLEELDLVVDTPRKTIGPRPESPNLPLLKLK</sequence>
<name>A0A1E3XC75_9BACT</name>
<dbReference type="Proteomes" id="UP000094056">
    <property type="component" value="Unassembled WGS sequence"/>
</dbReference>
<dbReference type="InterPro" id="IPR021109">
    <property type="entry name" value="Peptidase_aspartic_dom_sf"/>
</dbReference>
<gene>
    <name evidence="1" type="ORF">SCARUB_01626</name>
</gene>
<dbReference type="EMBL" id="MAYW01000034">
    <property type="protein sequence ID" value="ODS33235.1"/>
    <property type="molecule type" value="Genomic_DNA"/>
</dbReference>
<dbReference type="Pfam" id="PF13975">
    <property type="entry name" value="gag-asp_proteas"/>
    <property type="match status" value="1"/>
</dbReference>
<reference evidence="1 2" key="1">
    <citation type="submission" date="2016-07" db="EMBL/GenBank/DDBJ databases">
        <title>Draft genome of Scalindua rubra, obtained from a brine-seawater interface in the Red Sea, sheds light on salt adaptation in anammox bacteria.</title>
        <authorList>
            <person name="Speth D.R."/>
            <person name="Lagkouvardos I."/>
            <person name="Wang Y."/>
            <person name="Qian P.-Y."/>
            <person name="Dutilh B.E."/>
            <person name="Jetten M.S."/>
        </authorList>
    </citation>
    <scope>NUCLEOTIDE SEQUENCE [LARGE SCALE GENOMIC DNA]</scope>
    <source>
        <strain evidence="1">BSI-1</strain>
    </source>
</reference>
<dbReference type="SUPFAM" id="SSF50630">
    <property type="entry name" value="Acid proteases"/>
    <property type="match status" value="1"/>
</dbReference>
<accession>A0A1E3XC75</accession>
<comment type="caution">
    <text evidence="1">The sequence shown here is derived from an EMBL/GenBank/DDBJ whole genome shotgun (WGS) entry which is preliminary data.</text>
</comment>
<organism evidence="1 2">
    <name type="scientific">Candidatus Scalindua rubra</name>
    <dbReference type="NCBI Taxonomy" id="1872076"/>
    <lineage>
        <taxon>Bacteria</taxon>
        <taxon>Pseudomonadati</taxon>
        <taxon>Planctomycetota</taxon>
        <taxon>Candidatus Brocadiia</taxon>
        <taxon>Candidatus Brocadiales</taxon>
        <taxon>Candidatus Scalinduaceae</taxon>
        <taxon>Candidatus Scalindua</taxon>
    </lineage>
</organism>
<dbReference type="AlphaFoldDB" id="A0A1E3XC75"/>